<feature type="non-terminal residue" evidence="1">
    <location>
        <position position="1"/>
    </location>
</feature>
<sequence>DFYLISLKIMRSSDLFEDNEQDRKAIFRQLKICAEGFSQKEMIKLFDTIFRHYIGSKSANVTEENMTALELQTLKESFLPTFRNIMQSMPLSRNPAFTESFVSALAFLRIDFYPSL</sequence>
<accession>A0AAV5VJX7</accession>
<reference evidence="1" key="1">
    <citation type="submission" date="2023-10" db="EMBL/GenBank/DDBJ databases">
        <title>Genome assembly of Pristionchus species.</title>
        <authorList>
            <person name="Yoshida K."/>
            <person name="Sommer R.J."/>
        </authorList>
    </citation>
    <scope>NUCLEOTIDE SEQUENCE</scope>
    <source>
        <strain evidence="1">RS5133</strain>
    </source>
</reference>
<dbReference type="EMBL" id="BTSY01000003">
    <property type="protein sequence ID" value="GMT18240.1"/>
    <property type="molecule type" value="Genomic_DNA"/>
</dbReference>
<dbReference type="AlphaFoldDB" id="A0AAV5VJX7"/>
<evidence type="ECO:0000313" key="1">
    <source>
        <dbReference type="EMBL" id="GMT18240.1"/>
    </source>
</evidence>
<gene>
    <name evidence="1" type="ORF">PFISCL1PPCAC_9537</name>
</gene>
<protein>
    <submittedName>
        <fullName evidence="1">Uncharacterized protein</fullName>
    </submittedName>
</protein>
<proteinExistence type="predicted"/>
<organism evidence="1 2">
    <name type="scientific">Pristionchus fissidentatus</name>
    <dbReference type="NCBI Taxonomy" id="1538716"/>
    <lineage>
        <taxon>Eukaryota</taxon>
        <taxon>Metazoa</taxon>
        <taxon>Ecdysozoa</taxon>
        <taxon>Nematoda</taxon>
        <taxon>Chromadorea</taxon>
        <taxon>Rhabditida</taxon>
        <taxon>Rhabditina</taxon>
        <taxon>Diplogasteromorpha</taxon>
        <taxon>Diplogasteroidea</taxon>
        <taxon>Neodiplogasteridae</taxon>
        <taxon>Pristionchus</taxon>
    </lineage>
</organism>
<evidence type="ECO:0000313" key="2">
    <source>
        <dbReference type="Proteomes" id="UP001432322"/>
    </source>
</evidence>
<keyword evidence="2" id="KW-1185">Reference proteome</keyword>
<comment type="caution">
    <text evidence="1">The sequence shown here is derived from an EMBL/GenBank/DDBJ whole genome shotgun (WGS) entry which is preliminary data.</text>
</comment>
<name>A0AAV5VJX7_9BILA</name>
<dbReference type="Proteomes" id="UP001432322">
    <property type="component" value="Unassembled WGS sequence"/>
</dbReference>